<dbReference type="RefSeq" id="WP_243550834.1">
    <property type="nucleotide sequence ID" value="NZ_CP094532.1"/>
</dbReference>
<dbReference type="Pfam" id="PF08889">
    <property type="entry name" value="WbqC"/>
    <property type="match status" value="1"/>
</dbReference>
<proteinExistence type="predicted"/>
<organism evidence="1 2">
    <name type="scientific">Chryseobacterium suipulveris</name>
    <dbReference type="NCBI Taxonomy" id="2929800"/>
    <lineage>
        <taxon>Bacteria</taxon>
        <taxon>Pseudomonadati</taxon>
        <taxon>Bacteroidota</taxon>
        <taxon>Flavobacteriia</taxon>
        <taxon>Flavobacteriales</taxon>
        <taxon>Weeksellaceae</taxon>
        <taxon>Chryseobacterium group</taxon>
        <taxon>Chryseobacterium</taxon>
    </lineage>
</organism>
<dbReference type="EMBL" id="CP094532">
    <property type="protein sequence ID" value="UOE41923.1"/>
    <property type="molecule type" value="Genomic_DNA"/>
</dbReference>
<name>A0ABY4BW41_9FLAO</name>
<gene>
    <name evidence="1" type="ORF">MTP09_04625</name>
</gene>
<evidence type="ECO:0000313" key="2">
    <source>
        <dbReference type="Proteomes" id="UP000831460"/>
    </source>
</evidence>
<dbReference type="InterPro" id="IPR014985">
    <property type="entry name" value="WbqC"/>
</dbReference>
<sequence>MKVLLPIFYLPPISWCSVFLDEENEVTLEQFENFPKQTYRNRANIYGANGKLSLSIPISHNGKRIFKEIETSNRENWQQLHWKSIKTAYQSSPYFEFYEDKLQNIFNFKTVSLVEFNLNALEIIQKILKTEKTYSFSQEYMKPPEGQDYRASFMAKQESDFEMEEYYQTFSEKYGFLKDLSIIDLICNKGPETLTYLKNIKTNTI</sequence>
<reference evidence="1 2" key="1">
    <citation type="submission" date="2022-03" db="EMBL/GenBank/DDBJ databases">
        <title>Chryseobacterium sp. isolated from particulate matters in swine house.</title>
        <authorList>
            <person name="Won M."/>
            <person name="Kim S.-J."/>
            <person name="Kwon S.-W."/>
        </authorList>
    </citation>
    <scope>NUCLEOTIDE SEQUENCE [LARGE SCALE GENOMIC DNA]</scope>
    <source>
        <strain evidence="1 2">SC2-2</strain>
    </source>
</reference>
<protein>
    <submittedName>
        <fullName evidence="1">WbqC family protein</fullName>
    </submittedName>
</protein>
<dbReference type="Proteomes" id="UP000831460">
    <property type="component" value="Chromosome"/>
</dbReference>
<keyword evidence="2" id="KW-1185">Reference proteome</keyword>
<evidence type="ECO:0000313" key="1">
    <source>
        <dbReference type="EMBL" id="UOE41923.1"/>
    </source>
</evidence>
<accession>A0ABY4BW41</accession>